<organism evidence="1 2">
    <name type="scientific">Acinetobacter baylyi</name>
    <dbReference type="NCBI Taxonomy" id="202950"/>
    <lineage>
        <taxon>Bacteria</taxon>
        <taxon>Pseudomonadati</taxon>
        <taxon>Pseudomonadota</taxon>
        <taxon>Gammaproteobacteria</taxon>
        <taxon>Moraxellales</taxon>
        <taxon>Moraxellaceae</taxon>
        <taxon>Acinetobacter</taxon>
    </lineage>
</organism>
<gene>
    <name evidence="1" type="ORF">QE380_003028</name>
</gene>
<accession>A0ABU0UZX2</accession>
<proteinExistence type="predicted"/>
<sequence length="218" mass="24707">MNPYIYANGNPVNSVDSSGLYTTINQGFQYGLSQLGIGNYNIMNDKYAFVYYNRFTIQFLSREYDLSPILLADVAFNEYRGMPSIMDTIAWTVRSANKVFANLTGYESSIKTLAKDPGKTSIGDTSVQLRHFTDSSIKSQTEALYQINRTGYNATNRSLLNSAILLNQIRKDLYPNISGIELTKEQNIRILNMYNGPEKNSYGESVFKRYNQIMVALK</sequence>
<evidence type="ECO:0008006" key="3">
    <source>
        <dbReference type="Google" id="ProtNLM"/>
    </source>
</evidence>
<reference evidence="1 2" key="1">
    <citation type="submission" date="2023-07" db="EMBL/GenBank/DDBJ databases">
        <title>Functional and genomic diversity of the sorghum phyllosphere microbiome.</title>
        <authorList>
            <person name="Shade A."/>
        </authorList>
    </citation>
    <scope>NUCLEOTIDE SEQUENCE [LARGE SCALE GENOMIC DNA]</scope>
    <source>
        <strain evidence="1 2">SORGH_AS_0887</strain>
    </source>
</reference>
<dbReference type="EMBL" id="JAUTBK010000002">
    <property type="protein sequence ID" value="MDQ1210105.1"/>
    <property type="molecule type" value="Genomic_DNA"/>
</dbReference>
<evidence type="ECO:0000313" key="2">
    <source>
        <dbReference type="Proteomes" id="UP001233360"/>
    </source>
</evidence>
<evidence type="ECO:0000313" key="1">
    <source>
        <dbReference type="EMBL" id="MDQ1210105.1"/>
    </source>
</evidence>
<protein>
    <recommendedName>
        <fullName evidence="3">Transglycosylase SLT domain-containing protein</fullName>
    </recommendedName>
</protein>
<comment type="caution">
    <text evidence="1">The sequence shown here is derived from an EMBL/GenBank/DDBJ whole genome shotgun (WGS) entry which is preliminary data.</text>
</comment>
<dbReference type="Proteomes" id="UP001233360">
    <property type="component" value="Unassembled WGS sequence"/>
</dbReference>
<keyword evidence="2" id="KW-1185">Reference proteome</keyword>
<name>A0ABU0UZX2_ACIBI</name>